<evidence type="ECO:0000256" key="2">
    <source>
        <dbReference type="ARBA" id="ARBA00023125"/>
    </source>
</evidence>
<dbReference type="InterPro" id="IPR011711">
    <property type="entry name" value="GntR_C"/>
</dbReference>
<dbReference type="Pfam" id="PF07729">
    <property type="entry name" value="FCD"/>
    <property type="match status" value="1"/>
</dbReference>
<evidence type="ECO:0000256" key="1">
    <source>
        <dbReference type="ARBA" id="ARBA00023015"/>
    </source>
</evidence>
<dbReference type="RefSeq" id="WP_190293201.1">
    <property type="nucleotide sequence ID" value="NZ_JABFCZ010000023.1"/>
</dbReference>
<dbReference type="Proteomes" id="UP000598467">
    <property type="component" value="Unassembled WGS sequence"/>
</dbReference>
<proteinExistence type="predicted"/>
<evidence type="ECO:0000313" key="6">
    <source>
        <dbReference type="Proteomes" id="UP000598467"/>
    </source>
</evidence>
<gene>
    <name evidence="5" type="ORF">HK439_19790</name>
</gene>
<dbReference type="PANTHER" id="PTHR43537">
    <property type="entry name" value="TRANSCRIPTIONAL REGULATOR, GNTR FAMILY"/>
    <property type="match status" value="1"/>
</dbReference>
<accession>A0A926S7C8</accession>
<dbReference type="GO" id="GO:0003677">
    <property type="term" value="F:DNA binding"/>
    <property type="evidence" value="ECO:0007669"/>
    <property type="project" value="UniProtKB-KW"/>
</dbReference>
<name>A0A926S7C8_9HYPH</name>
<feature type="domain" description="GntR C-terminal" evidence="4">
    <location>
        <begin position="34"/>
        <end position="159"/>
    </location>
</feature>
<dbReference type="InterPro" id="IPR008920">
    <property type="entry name" value="TF_FadR/GntR_C"/>
</dbReference>
<protein>
    <submittedName>
        <fullName evidence="5">FadR family transcriptional regulator</fullName>
    </submittedName>
</protein>
<keyword evidence="3" id="KW-0804">Transcription</keyword>
<evidence type="ECO:0000259" key="4">
    <source>
        <dbReference type="SMART" id="SM00895"/>
    </source>
</evidence>
<dbReference type="EMBL" id="JABFCZ010000023">
    <property type="protein sequence ID" value="MBD1548511.1"/>
    <property type="molecule type" value="Genomic_DNA"/>
</dbReference>
<keyword evidence="1" id="KW-0805">Transcription regulation</keyword>
<evidence type="ECO:0000313" key="5">
    <source>
        <dbReference type="EMBL" id="MBD1548511.1"/>
    </source>
</evidence>
<comment type="caution">
    <text evidence="5">The sequence shown here is derived from an EMBL/GenBank/DDBJ whole genome shotgun (WGS) entry which is preliminary data.</text>
</comment>
<evidence type="ECO:0000256" key="3">
    <source>
        <dbReference type="ARBA" id="ARBA00023163"/>
    </source>
</evidence>
<dbReference type="AlphaFoldDB" id="A0A926S7C8"/>
<organism evidence="5 6">
    <name type="scientific">Roseibium aggregatum</name>
    <dbReference type="NCBI Taxonomy" id="187304"/>
    <lineage>
        <taxon>Bacteria</taxon>
        <taxon>Pseudomonadati</taxon>
        <taxon>Pseudomonadota</taxon>
        <taxon>Alphaproteobacteria</taxon>
        <taxon>Hyphomicrobiales</taxon>
        <taxon>Stappiaceae</taxon>
        <taxon>Roseibium</taxon>
    </lineage>
</organism>
<dbReference type="Gene3D" id="1.20.120.530">
    <property type="entry name" value="GntR ligand-binding domain-like"/>
    <property type="match status" value="1"/>
</dbReference>
<sequence length="167" mass="18648">MATQAKLRKIVSTAGTTRDFIDILKRLTGASPADILAVRLIIEPQAAAAVVSSATGADIKLIREAHEQAVNADDLASFERWDAELHSRIYAATRNELLISLNDLLGDIRNRAPWIRLKKKVITEAKRREYCGHHEEIVEAIARRDSEGASEAMTRHITIIIEDLFPR</sequence>
<dbReference type="SMART" id="SM00895">
    <property type="entry name" value="FCD"/>
    <property type="match status" value="1"/>
</dbReference>
<dbReference type="PANTHER" id="PTHR43537:SF5">
    <property type="entry name" value="UXU OPERON TRANSCRIPTIONAL REGULATOR"/>
    <property type="match status" value="1"/>
</dbReference>
<keyword evidence="2" id="KW-0238">DNA-binding</keyword>
<dbReference type="SUPFAM" id="SSF48008">
    <property type="entry name" value="GntR ligand-binding domain-like"/>
    <property type="match status" value="1"/>
</dbReference>
<reference evidence="5" key="1">
    <citation type="submission" date="2020-05" db="EMBL/GenBank/DDBJ databases">
        <title>Identification of trans-AT polyketide cluster in two marine bacteria, producers of a novel glutaramide-containing polyketide sesbanimide D and analogs.</title>
        <authorList>
            <person name="Kacar D."/>
            <person name="Rodriguez P."/>
            <person name="Canedo L."/>
            <person name="Gonzalez E."/>
            <person name="Galan B."/>
            <person name="De La Calle F."/>
            <person name="Garcia J.L."/>
        </authorList>
    </citation>
    <scope>NUCLEOTIDE SEQUENCE</scope>
    <source>
        <strain evidence="5">PHM038</strain>
    </source>
</reference>